<evidence type="ECO:0000313" key="14">
    <source>
        <dbReference type="Proteomes" id="UP000604383"/>
    </source>
</evidence>
<evidence type="ECO:0000256" key="5">
    <source>
        <dbReference type="ARBA" id="ARBA00022840"/>
    </source>
</evidence>
<gene>
    <name evidence="13" type="ORF">GT664_21725</name>
</gene>
<dbReference type="EC" id="5.6.2.4" evidence="9"/>
<comment type="similarity">
    <text evidence="1">Belongs to the helicase family. UvrD subfamily.</text>
</comment>
<keyword evidence="3 11" id="KW-0378">Hydrolase</keyword>
<name>A0AB36BCV4_CLOIN</name>
<evidence type="ECO:0000256" key="6">
    <source>
        <dbReference type="ARBA" id="ARBA00023125"/>
    </source>
</evidence>
<comment type="caution">
    <text evidence="13">The sequence shown here is derived from an EMBL/GenBank/DDBJ whole genome shotgun (WGS) entry which is preliminary data.</text>
</comment>
<proteinExistence type="inferred from homology"/>
<keyword evidence="7" id="KW-0413">Isomerase</keyword>
<dbReference type="PANTHER" id="PTHR11070:SF2">
    <property type="entry name" value="ATP-DEPENDENT DNA HELICASE SRS2"/>
    <property type="match status" value="1"/>
</dbReference>
<feature type="domain" description="UvrD-like helicase ATP-binding" evidence="12">
    <location>
        <begin position="8"/>
        <end position="262"/>
    </location>
</feature>
<dbReference type="GO" id="GO:0003677">
    <property type="term" value="F:DNA binding"/>
    <property type="evidence" value="ECO:0007669"/>
    <property type="project" value="UniProtKB-KW"/>
</dbReference>
<evidence type="ECO:0000256" key="10">
    <source>
        <dbReference type="ARBA" id="ARBA00048988"/>
    </source>
</evidence>
<evidence type="ECO:0000256" key="7">
    <source>
        <dbReference type="ARBA" id="ARBA00023235"/>
    </source>
</evidence>
<evidence type="ECO:0000256" key="8">
    <source>
        <dbReference type="ARBA" id="ARBA00034617"/>
    </source>
</evidence>
<dbReference type="CDD" id="cd17932">
    <property type="entry name" value="DEXQc_UvrD"/>
    <property type="match status" value="1"/>
</dbReference>
<dbReference type="GO" id="GO:0016787">
    <property type="term" value="F:hydrolase activity"/>
    <property type="evidence" value="ECO:0007669"/>
    <property type="project" value="UniProtKB-UniRule"/>
</dbReference>
<keyword evidence="5 11" id="KW-0067">ATP-binding</keyword>
<dbReference type="GO" id="GO:0043138">
    <property type="term" value="F:3'-5' DNA helicase activity"/>
    <property type="evidence" value="ECO:0007669"/>
    <property type="project" value="UniProtKB-EC"/>
</dbReference>
<evidence type="ECO:0000313" key="13">
    <source>
        <dbReference type="EMBL" id="MZH58303.1"/>
    </source>
</evidence>
<dbReference type="PROSITE" id="PS51198">
    <property type="entry name" value="UVRD_HELICASE_ATP_BIND"/>
    <property type="match status" value="1"/>
</dbReference>
<accession>A0AB36BCV4</accession>
<evidence type="ECO:0000256" key="3">
    <source>
        <dbReference type="ARBA" id="ARBA00022801"/>
    </source>
</evidence>
<feature type="binding site" evidence="11">
    <location>
        <begin position="29"/>
        <end position="36"/>
    </location>
    <ligand>
        <name>ATP</name>
        <dbReference type="ChEBI" id="CHEBI:30616"/>
    </ligand>
</feature>
<keyword evidence="2 11" id="KW-0547">Nucleotide-binding</keyword>
<reference evidence="13" key="1">
    <citation type="journal article" date="2019" name="Nat. Med.">
        <title>A library of human gut bacterial isolates paired with longitudinal multiomics data enables mechanistic microbiome research.</title>
        <authorList>
            <person name="Poyet M."/>
            <person name="Groussin M."/>
            <person name="Gibbons S.M."/>
            <person name="Avila-Pacheco J."/>
            <person name="Jiang X."/>
            <person name="Kearney S.M."/>
            <person name="Perrotta A.R."/>
            <person name="Berdy B."/>
            <person name="Zhao S."/>
            <person name="Lieberman T.D."/>
            <person name="Swanson P.K."/>
            <person name="Smith M."/>
            <person name="Roesemann S."/>
            <person name="Alexander J.E."/>
            <person name="Rich S.A."/>
            <person name="Livny J."/>
            <person name="Vlamakis H."/>
            <person name="Clish C."/>
            <person name="Bullock K."/>
            <person name="Deik A."/>
            <person name="Scott J."/>
            <person name="Pierce K.A."/>
            <person name="Xavier R.J."/>
            <person name="Alm E.J."/>
        </authorList>
    </citation>
    <scope>NUCLEOTIDE SEQUENCE</scope>
    <source>
        <strain evidence="13">BIOML-A12</strain>
    </source>
</reference>
<organism evidence="13 14">
    <name type="scientific">Clostridium innocuum</name>
    <dbReference type="NCBI Taxonomy" id="1522"/>
    <lineage>
        <taxon>Bacteria</taxon>
        <taxon>Bacillati</taxon>
        <taxon>Bacillota</taxon>
        <taxon>Clostridia</taxon>
        <taxon>Eubacteriales</taxon>
        <taxon>Clostridiaceae</taxon>
        <taxon>Clostridium</taxon>
    </lineage>
</organism>
<dbReference type="Pfam" id="PF13361">
    <property type="entry name" value="UvrD_C"/>
    <property type="match status" value="1"/>
</dbReference>
<dbReference type="InterPro" id="IPR027417">
    <property type="entry name" value="P-loop_NTPase"/>
</dbReference>
<dbReference type="InterPro" id="IPR014017">
    <property type="entry name" value="DNA_helicase_UvrD-like_C"/>
</dbReference>
<evidence type="ECO:0000256" key="11">
    <source>
        <dbReference type="PROSITE-ProRule" id="PRU00560"/>
    </source>
</evidence>
<evidence type="ECO:0000259" key="12">
    <source>
        <dbReference type="PROSITE" id="PS51198"/>
    </source>
</evidence>
<dbReference type="RefSeq" id="WP_161129564.1">
    <property type="nucleotide sequence ID" value="NZ_JBCLTO010000051.1"/>
</dbReference>
<dbReference type="InterPro" id="IPR013986">
    <property type="entry name" value="DExx_box_DNA_helicase_dom_sf"/>
</dbReference>
<sequence>MNDEFSFLNILNSGQREVCNDLRNYLITACPGSGKTRTLTYRLAFFQKKYPDSQKYNVAITYTNRAAIEIDVRLNEMGIDLSSIWTGTIHQFCMNFIIRPYAMYSNDLKKGYHVIDEYVQRQYCLEIAKKLGIDVGFKNPLEFDSINKLYHQRLKDNKEIDFDMILEISKYLVTNYQFISENISCLFRSIHVDEYQDTNQFQYEILAAIFKSNKKINLFFVGDPNQAIYSNLGGIPKKCNELEELFGVKFCEKELNGCYRSTQRMIDYYSNFENIKSNVYSKSSNRYDKGNISYNYKIDVSRLPEEFANIILEKIGEGVAEKDICIVAPQWYQIYPLANKLRKYLPNIKFDAPDISPFKFDPINPFYILAKLLFTPSGRNVQMRKKYALEFMKILSTEYQINFQQNIDTFSFLKIVNSVPKKSDGMEYFKNGVETIIKKIGLNFTDEEDLLKVYAAFLERTFERINNYNLFTDYVSMCNYFKEKEGVVINTIHGIKGEEYNTVIAFDLLNGHLPHWDYIFKDSKKELRAHETNNLLYVLCSRAKVNLYLYSEIGRKTQRGSEYTATDELYCLKYDYD</sequence>
<dbReference type="Gene3D" id="1.10.10.160">
    <property type="match status" value="2"/>
</dbReference>
<keyword evidence="6" id="KW-0238">DNA-binding</keyword>
<dbReference type="Gene3D" id="3.40.50.300">
    <property type="entry name" value="P-loop containing nucleotide triphosphate hydrolases"/>
    <property type="match status" value="3"/>
</dbReference>
<protein>
    <recommendedName>
        <fullName evidence="9">DNA 3'-5' helicase</fullName>
        <ecNumber evidence="9">5.6.2.4</ecNumber>
    </recommendedName>
</protein>
<dbReference type="EMBL" id="WWTN01000069">
    <property type="protein sequence ID" value="MZH58303.1"/>
    <property type="molecule type" value="Genomic_DNA"/>
</dbReference>
<dbReference type="GO" id="GO:0005524">
    <property type="term" value="F:ATP binding"/>
    <property type="evidence" value="ECO:0007669"/>
    <property type="project" value="UniProtKB-UniRule"/>
</dbReference>
<comment type="catalytic activity">
    <reaction evidence="8">
        <text>Couples ATP hydrolysis with the unwinding of duplex DNA by translocating in the 3'-5' direction.</text>
        <dbReference type="EC" id="5.6.2.4"/>
    </reaction>
</comment>
<dbReference type="AlphaFoldDB" id="A0AB36BCV4"/>
<evidence type="ECO:0000256" key="4">
    <source>
        <dbReference type="ARBA" id="ARBA00022806"/>
    </source>
</evidence>
<dbReference type="GO" id="GO:0000725">
    <property type="term" value="P:recombinational repair"/>
    <property type="evidence" value="ECO:0007669"/>
    <property type="project" value="TreeGrafter"/>
</dbReference>
<evidence type="ECO:0000256" key="1">
    <source>
        <dbReference type="ARBA" id="ARBA00009922"/>
    </source>
</evidence>
<dbReference type="PANTHER" id="PTHR11070">
    <property type="entry name" value="UVRD / RECB / PCRA DNA HELICASE FAMILY MEMBER"/>
    <property type="match status" value="1"/>
</dbReference>
<dbReference type="Proteomes" id="UP000604383">
    <property type="component" value="Unassembled WGS sequence"/>
</dbReference>
<comment type="catalytic activity">
    <reaction evidence="10">
        <text>ATP + H2O = ADP + phosphate + H(+)</text>
        <dbReference type="Rhea" id="RHEA:13065"/>
        <dbReference type="ChEBI" id="CHEBI:15377"/>
        <dbReference type="ChEBI" id="CHEBI:15378"/>
        <dbReference type="ChEBI" id="CHEBI:30616"/>
        <dbReference type="ChEBI" id="CHEBI:43474"/>
        <dbReference type="ChEBI" id="CHEBI:456216"/>
        <dbReference type="EC" id="5.6.2.4"/>
    </reaction>
</comment>
<keyword evidence="4 11" id="KW-0347">Helicase</keyword>
<dbReference type="SUPFAM" id="SSF52540">
    <property type="entry name" value="P-loop containing nucleoside triphosphate hydrolases"/>
    <property type="match status" value="1"/>
</dbReference>
<evidence type="ECO:0000256" key="2">
    <source>
        <dbReference type="ARBA" id="ARBA00022741"/>
    </source>
</evidence>
<dbReference type="InterPro" id="IPR000212">
    <property type="entry name" value="DNA_helicase_UvrD/REP"/>
</dbReference>
<dbReference type="InterPro" id="IPR014016">
    <property type="entry name" value="UvrD-like_ATP-bd"/>
</dbReference>
<dbReference type="Pfam" id="PF00580">
    <property type="entry name" value="UvrD-helicase"/>
    <property type="match status" value="2"/>
</dbReference>
<evidence type="ECO:0000256" key="9">
    <source>
        <dbReference type="ARBA" id="ARBA00034808"/>
    </source>
</evidence>